<dbReference type="InterPro" id="IPR051317">
    <property type="entry name" value="Gfo/Idh/MocA_oxidoreduct"/>
</dbReference>
<dbReference type="Pfam" id="PF01408">
    <property type="entry name" value="GFO_IDH_MocA"/>
    <property type="match status" value="1"/>
</dbReference>
<name>A0A6A5SQ66_9PLEO</name>
<keyword evidence="4" id="KW-1185">Reference proteome</keyword>
<dbReference type="InterPro" id="IPR036291">
    <property type="entry name" value="NAD(P)-bd_dom_sf"/>
</dbReference>
<proteinExistence type="predicted"/>
<dbReference type="Gene3D" id="3.30.360.10">
    <property type="entry name" value="Dihydrodipicolinate Reductase, domain 2"/>
    <property type="match status" value="1"/>
</dbReference>
<dbReference type="Proteomes" id="UP000800038">
    <property type="component" value="Unassembled WGS sequence"/>
</dbReference>
<dbReference type="OrthoDB" id="64915at2759"/>
<evidence type="ECO:0000313" key="4">
    <source>
        <dbReference type="Proteomes" id="UP000800038"/>
    </source>
</evidence>
<dbReference type="AlphaFoldDB" id="A0A6A5SQ66"/>
<gene>
    <name evidence="3" type="ORF">EJ02DRAFT_375194</name>
</gene>
<organism evidence="3 4">
    <name type="scientific">Clathrospora elynae</name>
    <dbReference type="NCBI Taxonomy" id="706981"/>
    <lineage>
        <taxon>Eukaryota</taxon>
        <taxon>Fungi</taxon>
        <taxon>Dikarya</taxon>
        <taxon>Ascomycota</taxon>
        <taxon>Pezizomycotina</taxon>
        <taxon>Dothideomycetes</taxon>
        <taxon>Pleosporomycetidae</taxon>
        <taxon>Pleosporales</taxon>
        <taxon>Diademaceae</taxon>
        <taxon>Clathrospora</taxon>
    </lineage>
</organism>
<dbReference type="EMBL" id="ML976032">
    <property type="protein sequence ID" value="KAF1942775.1"/>
    <property type="molecule type" value="Genomic_DNA"/>
</dbReference>
<protein>
    <submittedName>
        <fullName evidence="3">Oxidoreductase</fullName>
    </submittedName>
</protein>
<sequence length="379" mass="41130">MSPIRVGLIGLSSAATNISPAFSDGWAAGAHLPYLLASSRYELVALCNSSVKSAQIAVKRHGLPSTTKTYGNPEDLAKDPDVDLVVCCVRVDRHCGLMMPSIKAGKDVFVEWPLAANLKQAEDMLAAAKQSGSKTIVGLQARASPFTQKIKDLVQSQAIGDLLSSNLNFDIGSAGDIEPPGVDYFAKKESGANLFTILFGHAADTVFFALGGLEEASALLTTRWPDTKLLKANGSFDRMLRRETPDHIMLQGILTNNNAPLSIFVRSGKAFKDTPNLTWRIFGTKGEIRLTSNTNINISVGGEKIELFDHEKDAVEVLDVQYTDDVKSLQPFAKNVGKLYELFANGGTVEQGFVDFEQAVGMHKIVDKMEKSSEGRKYE</sequence>
<evidence type="ECO:0000259" key="2">
    <source>
        <dbReference type="Pfam" id="PF22685"/>
    </source>
</evidence>
<evidence type="ECO:0000313" key="3">
    <source>
        <dbReference type="EMBL" id="KAF1942775.1"/>
    </source>
</evidence>
<dbReference type="GO" id="GO:0000166">
    <property type="term" value="F:nucleotide binding"/>
    <property type="evidence" value="ECO:0007669"/>
    <property type="project" value="InterPro"/>
</dbReference>
<dbReference type="Gene3D" id="3.40.50.720">
    <property type="entry name" value="NAD(P)-binding Rossmann-like Domain"/>
    <property type="match status" value="1"/>
</dbReference>
<dbReference type="Pfam" id="PF22685">
    <property type="entry name" value="Gal80p_C-like"/>
    <property type="match status" value="1"/>
</dbReference>
<dbReference type="InterPro" id="IPR000683">
    <property type="entry name" value="Gfo/Idh/MocA-like_OxRdtase_N"/>
</dbReference>
<dbReference type="PANTHER" id="PTHR43708:SF1">
    <property type="entry name" value="GALACTOSE_LACTOSE METABOLISM REGULATORY PROTEIN GAL80"/>
    <property type="match status" value="1"/>
</dbReference>
<dbReference type="SUPFAM" id="SSF51735">
    <property type="entry name" value="NAD(P)-binding Rossmann-fold domains"/>
    <property type="match status" value="1"/>
</dbReference>
<feature type="domain" description="Gal80p-like C-terminal" evidence="2">
    <location>
        <begin position="145"/>
        <end position="292"/>
    </location>
</feature>
<dbReference type="SUPFAM" id="SSF55347">
    <property type="entry name" value="Glyceraldehyde-3-phosphate dehydrogenase-like, C-terminal domain"/>
    <property type="match status" value="1"/>
</dbReference>
<reference evidence="3" key="1">
    <citation type="journal article" date="2020" name="Stud. Mycol.">
        <title>101 Dothideomycetes genomes: a test case for predicting lifestyles and emergence of pathogens.</title>
        <authorList>
            <person name="Haridas S."/>
            <person name="Albert R."/>
            <person name="Binder M."/>
            <person name="Bloem J."/>
            <person name="Labutti K."/>
            <person name="Salamov A."/>
            <person name="Andreopoulos B."/>
            <person name="Baker S."/>
            <person name="Barry K."/>
            <person name="Bills G."/>
            <person name="Bluhm B."/>
            <person name="Cannon C."/>
            <person name="Castanera R."/>
            <person name="Culley D."/>
            <person name="Daum C."/>
            <person name="Ezra D."/>
            <person name="Gonzalez J."/>
            <person name="Henrissat B."/>
            <person name="Kuo A."/>
            <person name="Liang C."/>
            <person name="Lipzen A."/>
            <person name="Lutzoni F."/>
            <person name="Magnuson J."/>
            <person name="Mondo S."/>
            <person name="Nolan M."/>
            <person name="Ohm R."/>
            <person name="Pangilinan J."/>
            <person name="Park H.-J."/>
            <person name="Ramirez L."/>
            <person name="Alfaro M."/>
            <person name="Sun H."/>
            <person name="Tritt A."/>
            <person name="Yoshinaga Y."/>
            <person name="Zwiers L.-H."/>
            <person name="Turgeon B."/>
            <person name="Goodwin S."/>
            <person name="Spatafora J."/>
            <person name="Crous P."/>
            <person name="Grigoriev I."/>
        </authorList>
    </citation>
    <scope>NUCLEOTIDE SEQUENCE</scope>
    <source>
        <strain evidence="3">CBS 161.51</strain>
    </source>
</reference>
<dbReference type="InterPro" id="IPR055080">
    <property type="entry name" value="Gal80p-like_C"/>
</dbReference>
<feature type="domain" description="Gfo/Idh/MocA-like oxidoreductase N-terminal" evidence="1">
    <location>
        <begin position="25"/>
        <end position="138"/>
    </location>
</feature>
<dbReference type="PANTHER" id="PTHR43708">
    <property type="entry name" value="CONSERVED EXPRESSED OXIDOREDUCTASE (EUROFUNG)"/>
    <property type="match status" value="1"/>
</dbReference>
<evidence type="ECO:0000259" key="1">
    <source>
        <dbReference type="Pfam" id="PF01408"/>
    </source>
</evidence>
<accession>A0A6A5SQ66</accession>